<comment type="caution">
    <text evidence="2">The sequence shown here is derived from an EMBL/GenBank/DDBJ whole genome shotgun (WGS) entry which is preliminary data.</text>
</comment>
<keyword evidence="3" id="KW-1185">Reference proteome</keyword>
<dbReference type="Pfam" id="PF07963">
    <property type="entry name" value="N_methyl"/>
    <property type="match status" value="1"/>
</dbReference>
<dbReference type="InterPro" id="IPR012902">
    <property type="entry name" value="N_methyl_site"/>
</dbReference>
<keyword evidence="1" id="KW-1133">Transmembrane helix</keyword>
<keyword evidence="1" id="KW-0472">Membrane</keyword>
<proteinExistence type="predicted"/>
<dbReference type="NCBIfam" id="TIGR02532">
    <property type="entry name" value="IV_pilin_GFxxxE"/>
    <property type="match status" value="1"/>
</dbReference>
<accession>A0A5N0TEN5</accession>
<dbReference type="EMBL" id="VYXP01000002">
    <property type="protein sequence ID" value="KAA9133131.1"/>
    <property type="molecule type" value="Genomic_DNA"/>
</dbReference>
<name>A0A5N0TEN5_9GAMM</name>
<dbReference type="AlphaFoldDB" id="A0A5N0TEN5"/>
<sequence length="239" mass="26018">MQTAKLNRQNGLTLVELLVAMAVGIILVGSAVTMHLSGRAAYVDSERLSRMQENIRFASDYLIRDIRNAGFRDETFLKVGHEQQIRTAYAQVLDSGATLRVRYAGRGHCTQAFDEFRLVENEYTLSNNGELACRGRTLAQDADGDDLIEDEAFSTAVGLVDGLTGVAFQLVCPDGGTACTCDMDTNLDTACIGVRVALQFEGMRELNSAAVGNRAVELTAAFRNVILDRVNADAIEEET</sequence>
<gene>
    <name evidence="2" type="ORF">F3N42_01865</name>
</gene>
<dbReference type="RefSeq" id="WP_150862692.1">
    <property type="nucleotide sequence ID" value="NZ_VYXP01000002.1"/>
</dbReference>
<keyword evidence="1" id="KW-0812">Transmembrane</keyword>
<dbReference type="Proteomes" id="UP000325372">
    <property type="component" value="Unassembled WGS sequence"/>
</dbReference>
<reference evidence="2 3" key="1">
    <citation type="submission" date="2019-09" db="EMBL/GenBank/DDBJ databases">
        <title>Wenzhouxiangella sp. Genome sequencing and assembly.</title>
        <authorList>
            <person name="Zhang R."/>
        </authorList>
    </citation>
    <scope>NUCLEOTIDE SEQUENCE [LARGE SCALE GENOMIC DNA]</scope>
    <source>
        <strain evidence="2 3">W260</strain>
    </source>
</reference>
<protein>
    <submittedName>
        <fullName evidence="2">Prepilin-type N-terminal cleavage/methylation domain-containing protein</fullName>
    </submittedName>
</protein>
<feature type="transmembrane region" description="Helical" evidence="1">
    <location>
        <begin position="12"/>
        <end position="36"/>
    </location>
</feature>
<evidence type="ECO:0000313" key="3">
    <source>
        <dbReference type="Proteomes" id="UP000325372"/>
    </source>
</evidence>
<organism evidence="2 3">
    <name type="scientific">Marinihelvus fidelis</name>
    <dbReference type="NCBI Taxonomy" id="2613842"/>
    <lineage>
        <taxon>Bacteria</taxon>
        <taxon>Pseudomonadati</taxon>
        <taxon>Pseudomonadota</taxon>
        <taxon>Gammaproteobacteria</taxon>
        <taxon>Chromatiales</taxon>
        <taxon>Wenzhouxiangellaceae</taxon>
        <taxon>Marinihelvus</taxon>
    </lineage>
</organism>
<evidence type="ECO:0000256" key="1">
    <source>
        <dbReference type="SAM" id="Phobius"/>
    </source>
</evidence>
<evidence type="ECO:0000313" key="2">
    <source>
        <dbReference type="EMBL" id="KAA9133131.1"/>
    </source>
</evidence>